<evidence type="ECO:0000313" key="9">
    <source>
        <dbReference type="Proteomes" id="UP000027616"/>
    </source>
</evidence>
<comment type="similarity">
    <text evidence="2 7">Belongs to the UPF0056 (MarC) family.</text>
</comment>
<evidence type="ECO:0000256" key="6">
    <source>
        <dbReference type="ARBA" id="ARBA00023136"/>
    </source>
</evidence>
<feature type="transmembrane region" description="Helical" evidence="7">
    <location>
        <begin position="6"/>
        <end position="26"/>
    </location>
</feature>
<dbReference type="HOGENOM" id="CLU_079909_2_0_10"/>
<keyword evidence="6 7" id="KW-0472">Membrane</keyword>
<feature type="transmembrane region" description="Helical" evidence="7">
    <location>
        <begin position="135"/>
        <end position="157"/>
    </location>
</feature>
<gene>
    <name evidence="8" type="ORF">BN938_3008</name>
</gene>
<evidence type="ECO:0000313" key="8">
    <source>
        <dbReference type="EMBL" id="CDN33070.1"/>
    </source>
</evidence>
<accession>A0A060RBS2</accession>
<dbReference type="STRING" id="1433126.BN938_3008"/>
<dbReference type="Pfam" id="PF01914">
    <property type="entry name" value="MarC"/>
    <property type="match status" value="1"/>
</dbReference>
<dbReference type="PANTHER" id="PTHR33508">
    <property type="entry name" value="UPF0056 MEMBRANE PROTEIN YHCE"/>
    <property type="match status" value="1"/>
</dbReference>
<evidence type="ECO:0000256" key="1">
    <source>
        <dbReference type="ARBA" id="ARBA00004651"/>
    </source>
</evidence>
<keyword evidence="9" id="KW-1185">Reference proteome</keyword>
<feature type="transmembrane region" description="Helical" evidence="7">
    <location>
        <begin position="177"/>
        <end position="197"/>
    </location>
</feature>
<dbReference type="EMBL" id="HG934468">
    <property type="protein sequence ID" value="CDN33070.1"/>
    <property type="molecule type" value="Genomic_DNA"/>
</dbReference>
<dbReference type="Proteomes" id="UP000027616">
    <property type="component" value="Chromosome I"/>
</dbReference>
<evidence type="ECO:0000256" key="3">
    <source>
        <dbReference type="ARBA" id="ARBA00022475"/>
    </source>
</evidence>
<comment type="caution">
    <text evidence="7">Lacks conserved residue(s) required for the propagation of feature annotation.</text>
</comment>
<evidence type="ECO:0000256" key="5">
    <source>
        <dbReference type="ARBA" id="ARBA00022989"/>
    </source>
</evidence>
<feature type="transmembrane region" description="Helical" evidence="7">
    <location>
        <begin position="101"/>
        <end position="123"/>
    </location>
</feature>
<comment type="subcellular location">
    <subcellularLocation>
        <location evidence="1 7">Cell membrane</location>
        <topology evidence="1 7">Multi-pass membrane protein</topology>
    </subcellularLocation>
</comment>
<keyword evidence="4 7" id="KW-0812">Transmembrane</keyword>
<sequence>MSALALFPVINPIASALIVNPFFGNIDQKTRKKMVMKITVYCFFVCLVGLIGGKYILELFGLGVPVIKVMGGLILAKVGWDSLQGNNNKDGGAYTGNVAGMLFYPITFPITTGGGVLAILFTLSAHVDDSSIWDYLFSIAMLVLAAAVNCALVYILFLKSSIIDKINIQYQTILNKLIAFIVLSVGAQITLNGILLIKW</sequence>
<keyword evidence="5 7" id="KW-1133">Transmembrane helix</keyword>
<dbReference type="KEGG" id="rbc:BN938_3008"/>
<dbReference type="GO" id="GO:0005886">
    <property type="term" value="C:plasma membrane"/>
    <property type="evidence" value="ECO:0007669"/>
    <property type="project" value="UniProtKB-SubCell"/>
</dbReference>
<name>A0A060RBS2_9BACT</name>
<keyword evidence="3" id="KW-1003">Cell membrane</keyword>
<proteinExistence type="inferred from homology"/>
<organism evidence="8 9">
    <name type="scientific">Mucinivorans hirudinis</name>
    <dbReference type="NCBI Taxonomy" id="1433126"/>
    <lineage>
        <taxon>Bacteria</taxon>
        <taxon>Pseudomonadati</taxon>
        <taxon>Bacteroidota</taxon>
        <taxon>Bacteroidia</taxon>
        <taxon>Bacteroidales</taxon>
        <taxon>Rikenellaceae</taxon>
        <taxon>Mucinivorans</taxon>
    </lineage>
</organism>
<reference evidence="8 9" key="1">
    <citation type="journal article" date="2015" name="Genome Announc.">
        <title>Complete Genome Sequence of the Novel Leech Symbiont Mucinivorans hirudinis M3T.</title>
        <authorList>
            <person name="Nelson M.C."/>
            <person name="Bomar L."/>
            <person name="Graf J."/>
        </authorList>
    </citation>
    <scope>NUCLEOTIDE SEQUENCE [LARGE SCALE GENOMIC DNA]</scope>
    <source>
        <strain evidence="9">M3</strain>
    </source>
</reference>
<dbReference type="PANTHER" id="PTHR33508:SF1">
    <property type="entry name" value="UPF0056 MEMBRANE PROTEIN YHCE"/>
    <property type="match status" value="1"/>
</dbReference>
<evidence type="ECO:0000256" key="4">
    <source>
        <dbReference type="ARBA" id="ARBA00022692"/>
    </source>
</evidence>
<evidence type="ECO:0000256" key="7">
    <source>
        <dbReference type="RuleBase" id="RU362048"/>
    </source>
</evidence>
<protein>
    <recommendedName>
        <fullName evidence="7">UPF0056 membrane protein</fullName>
    </recommendedName>
</protein>
<feature type="transmembrane region" description="Helical" evidence="7">
    <location>
        <begin position="38"/>
        <end position="56"/>
    </location>
</feature>
<dbReference type="eggNOG" id="COG2095">
    <property type="taxonomic scope" value="Bacteria"/>
</dbReference>
<dbReference type="AlphaFoldDB" id="A0A060RBS2"/>
<dbReference type="InterPro" id="IPR002771">
    <property type="entry name" value="Multi_antbiot-R_MarC"/>
</dbReference>
<evidence type="ECO:0000256" key="2">
    <source>
        <dbReference type="ARBA" id="ARBA00009784"/>
    </source>
</evidence>